<keyword evidence="7 12" id="KW-0560">Oxidoreductase</keyword>
<evidence type="ECO:0000256" key="7">
    <source>
        <dbReference type="ARBA" id="ARBA00023002"/>
    </source>
</evidence>
<comment type="similarity">
    <text evidence="3 12">Belongs to the methylenetetrahydrofolate reductase family.</text>
</comment>
<gene>
    <name evidence="13" type="ORF">SAMN05920897_10498</name>
</gene>
<sequence>MAIERVSDLLSRGKTLFSFEFFPPRTEKGWSRLFHSIGEDLLPLEPAYVSVTYGAGGSTREYTHRLVTRIQNEFNLTVVAHLTCVGSSRKEIAGILDQYRRAGVFNILALRGDPQEGTIPSGRETEFSCAAELVSFIRDHMPEASIGVAGFPEGHPDTPNRLLEIEYLRRKVEAGADYIVTQLFFDNRDYFDYVERLKLAGISLPVVPGIMPVTTRKGMQRMAELAAGARFPAPLLRAVERTHDDQGVNRVGTHWATAQVADLLNRDVPGVHLYTLNNSWSTIHICRNLGLESYRL</sequence>
<dbReference type="PANTHER" id="PTHR45754:SF3">
    <property type="entry name" value="METHYLENETETRAHYDROFOLATE REDUCTASE (NADPH)"/>
    <property type="match status" value="1"/>
</dbReference>
<dbReference type="OrthoDB" id="9812555at2"/>
<accession>A0A1N6QBQ7</accession>
<dbReference type="SUPFAM" id="SSF51730">
    <property type="entry name" value="FAD-linked oxidoreductase"/>
    <property type="match status" value="1"/>
</dbReference>
<keyword evidence="14" id="KW-1185">Reference proteome</keyword>
<dbReference type="AlphaFoldDB" id="A0A1N6QBQ7"/>
<evidence type="ECO:0000256" key="1">
    <source>
        <dbReference type="ARBA" id="ARBA00001974"/>
    </source>
</evidence>
<evidence type="ECO:0000256" key="12">
    <source>
        <dbReference type="RuleBase" id="RU003862"/>
    </source>
</evidence>
<evidence type="ECO:0000256" key="3">
    <source>
        <dbReference type="ARBA" id="ARBA00006743"/>
    </source>
</evidence>
<reference evidence="13 14" key="1">
    <citation type="submission" date="2017-01" db="EMBL/GenBank/DDBJ databases">
        <authorList>
            <person name="Mah S.A."/>
            <person name="Swanson W.J."/>
            <person name="Moy G.W."/>
            <person name="Vacquier V.D."/>
        </authorList>
    </citation>
    <scope>NUCLEOTIDE SEQUENCE [LARGE SCALE GENOMIC DNA]</scope>
    <source>
        <strain evidence="13 14">ASpG1</strain>
    </source>
</reference>
<dbReference type="UniPathway" id="UPA00193"/>
<comment type="pathway">
    <text evidence="10">Amino-acid biosynthesis; L-methionine biosynthesis via de novo pathway.</text>
</comment>
<name>A0A1N6QBQ7_9SPIO</name>
<evidence type="ECO:0000256" key="4">
    <source>
        <dbReference type="ARBA" id="ARBA00022605"/>
    </source>
</evidence>
<comment type="cofactor">
    <cofactor evidence="1 12">
        <name>FAD</name>
        <dbReference type="ChEBI" id="CHEBI:57692"/>
    </cofactor>
</comment>
<comment type="catalytic activity">
    <reaction evidence="11">
        <text>(6S)-5-methyl-5,6,7,8-tetrahydrofolate + NAD(+) = (6R)-5,10-methylene-5,6,7,8-tetrahydrofolate + NADH + H(+)</text>
        <dbReference type="Rhea" id="RHEA:19821"/>
        <dbReference type="ChEBI" id="CHEBI:15378"/>
        <dbReference type="ChEBI" id="CHEBI:15636"/>
        <dbReference type="ChEBI" id="CHEBI:18608"/>
        <dbReference type="ChEBI" id="CHEBI:57540"/>
        <dbReference type="ChEBI" id="CHEBI:57945"/>
        <dbReference type="EC" id="1.5.1.54"/>
    </reaction>
    <physiologicalReaction direction="right-to-left" evidence="11">
        <dbReference type="Rhea" id="RHEA:19823"/>
    </physiologicalReaction>
</comment>
<proteinExistence type="inferred from homology"/>
<dbReference type="Gene3D" id="3.20.20.220">
    <property type="match status" value="1"/>
</dbReference>
<evidence type="ECO:0000256" key="2">
    <source>
        <dbReference type="ARBA" id="ARBA00004777"/>
    </source>
</evidence>
<keyword evidence="4" id="KW-0028">Amino-acid biosynthesis</keyword>
<evidence type="ECO:0000313" key="13">
    <source>
        <dbReference type="EMBL" id="SIQ14027.1"/>
    </source>
</evidence>
<dbReference type="EMBL" id="FTMS01000004">
    <property type="protein sequence ID" value="SIQ14027.1"/>
    <property type="molecule type" value="Genomic_DNA"/>
</dbReference>
<dbReference type="InterPro" id="IPR003171">
    <property type="entry name" value="Mehydrof_redctse-like"/>
</dbReference>
<dbReference type="GO" id="GO:0009086">
    <property type="term" value="P:methionine biosynthetic process"/>
    <property type="evidence" value="ECO:0007669"/>
    <property type="project" value="UniProtKB-KW"/>
</dbReference>
<evidence type="ECO:0000256" key="5">
    <source>
        <dbReference type="ARBA" id="ARBA00022630"/>
    </source>
</evidence>
<evidence type="ECO:0000256" key="9">
    <source>
        <dbReference type="ARBA" id="ARBA00023167"/>
    </source>
</evidence>
<dbReference type="InterPro" id="IPR029041">
    <property type="entry name" value="FAD-linked_oxidoreductase-like"/>
</dbReference>
<evidence type="ECO:0000256" key="10">
    <source>
        <dbReference type="ARBA" id="ARBA00034478"/>
    </source>
</evidence>
<keyword evidence="5 12" id="KW-0285">Flavoprotein</keyword>
<dbReference type="CDD" id="cd00537">
    <property type="entry name" value="MTHFR"/>
    <property type="match status" value="1"/>
</dbReference>
<dbReference type="GO" id="GO:0035999">
    <property type="term" value="P:tetrahydrofolate interconversion"/>
    <property type="evidence" value="ECO:0007669"/>
    <property type="project" value="UniProtKB-UniPathway"/>
</dbReference>
<dbReference type="InterPro" id="IPR004620">
    <property type="entry name" value="MTHF_reductase_bac"/>
</dbReference>
<organism evidence="13 14">
    <name type="scientific">Alkalispirochaeta americana</name>
    <dbReference type="NCBI Taxonomy" id="159291"/>
    <lineage>
        <taxon>Bacteria</taxon>
        <taxon>Pseudomonadati</taxon>
        <taxon>Spirochaetota</taxon>
        <taxon>Spirochaetia</taxon>
        <taxon>Spirochaetales</taxon>
        <taxon>Spirochaetaceae</taxon>
        <taxon>Alkalispirochaeta</taxon>
    </lineage>
</organism>
<dbReference type="NCBIfam" id="TIGR00676">
    <property type="entry name" value="fadh2"/>
    <property type="match status" value="1"/>
</dbReference>
<evidence type="ECO:0000256" key="8">
    <source>
        <dbReference type="ARBA" id="ARBA00023027"/>
    </source>
</evidence>
<dbReference type="GO" id="GO:0005829">
    <property type="term" value="C:cytosol"/>
    <property type="evidence" value="ECO:0007669"/>
    <property type="project" value="InterPro"/>
</dbReference>
<evidence type="ECO:0000313" key="14">
    <source>
        <dbReference type="Proteomes" id="UP000186400"/>
    </source>
</evidence>
<comment type="pathway">
    <text evidence="2 12">One-carbon metabolism; tetrahydrofolate interconversion.</text>
</comment>
<keyword evidence="6 12" id="KW-0274">FAD</keyword>
<evidence type="ECO:0000256" key="11">
    <source>
        <dbReference type="ARBA" id="ARBA00048628"/>
    </source>
</evidence>
<dbReference type="EC" id="1.5.1.54" evidence="12"/>
<dbReference type="RefSeq" id="WP_076488064.1">
    <property type="nucleotide sequence ID" value="NZ_FTMS01000004.1"/>
</dbReference>
<keyword evidence="8" id="KW-0520">NAD</keyword>
<dbReference type="PANTHER" id="PTHR45754">
    <property type="entry name" value="METHYLENETETRAHYDROFOLATE REDUCTASE"/>
    <property type="match status" value="1"/>
</dbReference>
<dbReference type="GO" id="GO:0071949">
    <property type="term" value="F:FAD binding"/>
    <property type="evidence" value="ECO:0007669"/>
    <property type="project" value="TreeGrafter"/>
</dbReference>
<dbReference type="Proteomes" id="UP000186400">
    <property type="component" value="Unassembled WGS sequence"/>
</dbReference>
<dbReference type="GO" id="GO:0106312">
    <property type="term" value="F:methylenetetrahydrofolate reductase (NADH) activity"/>
    <property type="evidence" value="ECO:0007669"/>
    <property type="project" value="UniProtKB-EC"/>
</dbReference>
<protein>
    <recommendedName>
        <fullName evidence="12">Methylenetetrahydrofolate reductase</fullName>
        <ecNumber evidence="12">1.5.1.54</ecNumber>
    </recommendedName>
</protein>
<dbReference type="Pfam" id="PF02219">
    <property type="entry name" value="MTHFR"/>
    <property type="match status" value="1"/>
</dbReference>
<keyword evidence="9" id="KW-0486">Methionine biosynthesis</keyword>
<evidence type="ECO:0000256" key="6">
    <source>
        <dbReference type="ARBA" id="ARBA00022827"/>
    </source>
</evidence>
<dbReference type="STRING" id="159291.SAMN05920897_10498"/>